<organism evidence="1 2">
    <name type="scientific">Hydrogenophaga electricum</name>
    <dbReference type="NCBI Taxonomy" id="1230953"/>
    <lineage>
        <taxon>Bacteria</taxon>
        <taxon>Pseudomonadati</taxon>
        <taxon>Pseudomonadota</taxon>
        <taxon>Betaproteobacteria</taxon>
        <taxon>Burkholderiales</taxon>
        <taxon>Comamonadaceae</taxon>
        <taxon>Hydrogenophaga</taxon>
    </lineage>
</organism>
<accession>A0ABQ6BZJ9</accession>
<dbReference type="RefSeq" id="WP_284306808.1">
    <property type="nucleotide sequence ID" value="NZ_BSPB01000004.1"/>
</dbReference>
<dbReference type="EMBL" id="BSPB01000004">
    <property type="protein sequence ID" value="GLS13412.1"/>
    <property type="molecule type" value="Genomic_DNA"/>
</dbReference>
<name>A0ABQ6BZJ9_9BURK</name>
<evidence type="ECO:0000313" key="1">
    <source>
        <dbReference type="EMBL" id="GLS13412.1"/>
    </source>
</evidence>
<evidence type="ECO:0008006" key="3">
    <source>
        <dbReference type="Google" id="ProtNLM"/>
    </source>
</evidence>
<keyword evidence="2" id="KW-1185">Reference proteome</keyword>
<reference evidence="2" key="1">
    <citation type="journal article" date="2019" name="Int. J. Syst. Evol. Microbiol.">
        <title>The Global Catalogue of Microorganisms (GCM) 10K type strain sequencing project: providing services to taxonomists for standard genome sequencing and annotation.</title>
        <authorList>
            <consortium name="The Broad Institute Genomics Platform"/>
            <consortium name="The Broad Institute Genome Sequencing Center for Infectious Disease"/>
            <person name="Wu L."/>
            <person name="Ma J."/>
        </authorList>
    </citation>
    <scope>NUCLEOTIDE SEQUENCE [LARGE SCALE GENOMIC DNA]</scope>
    <source>
        <strain evidence="2">NBRC 109341</strain>
    </source>
</reference>
<dbReference type="InterPro" id="IPR022172">
    <property type="entry name" value="DUF3703"/>
</dbReference>
<evidence type="ECO:0000313" key="2">
    <source>
        <dbReference type="Proteomes" id="UP001156903"/>
    </source>
</evidence>
<protein>
    <recommendedName>
        <fullName evidence="3">DUF3703 domain-containing protein</fullName>
    </recommendedName>
</protein>
<comment type="caution">
    <text evidence="1">The sequence shown here is derived from an EMBL/GenBank/DDBJ whole genome shotgun (WGS) entry which is preliminary data.</text>
</comment>
<proteinExistence type="predicted"/>
<sequence>MATPTDTSHTVDFDAAVYMRLLSSYKQSSDAQPGQRWLLLEALHVLGQTRFYPHLETHVLMLGLGWRTRNWAEVRGQIVRLMLVPLGHALGRLPLGNSGRSNISAFQPMPVRQDIADAISRARDSGR</sequence>
<dbReference type="Proteomes" id="UP001156903">
    <property type="component" value="Unassembled WGS sequence"/>
</dbReference>
<dbReference type="Pfam" id="PF12487">
    <property type="entry name" value="DUF3703"/>
    <property type="match status" value="1"/>
</dbReference>
<gene>
    <name evidence="1" type="ORF">GCM10007935_08410</name>
</gene>